<keyword evidence="1" id="KW-1185">Reference proteome</keyword>
<proteinExistence type="predicted"/>
<dbReference type="AlphaFoldDB" id="A0A1I7WJN9"/>
<protein>
    <submittedName>
        <fullName evidence="2">Uncharacterized protein</fullName>
    </submittedName>
</protein>
<dbReference type="Proteomes" id="UP000095283">
    <property type="component" value="Unplaced"/>
</dbReference>
<organism evidence="1 2">
    <name type="scientific">Heterorhabditis bacteriophora</name>
    <name type="common">Entomopathogenic nematode worm</name>
    <dbReference type="NCBI Taxonomy" id="37862"/>
    <lineage>
        <taxon>Eukaryota</taxon>
        <taxon>Metazoa</taxon>
        <taxon>Ecdysozoa</taxon>
        <taxon>Nematoda</taxon>
        <taxon>Chromadorea</taxon>
        <taxon>Rhabditida</taxon>
        <taxon>Rhabditina</taxon>
        <taxon>Rhabditomorpha</taxon>
        <taxon>Strongyloidea</taxon>
        <taxon>Heterorhabditidae</taxon>
        <taxon>Heterorhabditis</taxon>
    </lineage>
</organism>
<dbReference type="WBParaSite" id="Hba_05243">
    <property type="protein sequence ID" value="Hba_05243"/>
    <property type="gene ID" value="Hba_05243"/>
</dbReference>
<evidence type="ECO:0000313" key="2">
    <source>
        <dbReference type="WBParaSite" id="Hba_05243"/>
    </source>
</evidence>
<reference evidence="2" key="1">
    <citation type="submission" date="2016-11" db="UniProtKB">
        <authorList>
            <consortium name="WormBaseParasite"/>
        </authorList>
    </citation>
    <scope>IDENTIFICATION</scope>
</reference>
<evidence type="ECO:0000313" key="1">
    <source>
        <dbReference type="Proteomes" id="UP000095283"/>
    </source>
</evidence>
<accession>A0A1I7WJN9</accession>
<sequence length="29" mass="3405">MRGGGNKKHDCNYETISDTIKQDYYKLIL</sequence>
<name>A0A1I7WJN9_HETBA</name>